<evidence type="ECO:0000313" key="3">
    <source>
        <dbReference type="EMBL" id="KYF70186.1"/>
    </source>
</evidence>
<gene>
    <name evidence="3" type="ORF">BE15_07180</name>
</gene>
<dbReference type="PANTHER" id="PTHR38730:SF1">
    <property type="entry name" value="SLL7028 PROTEIN"/>
    <property type="match status" value="1"/>
</dbReference>
<comment type="caution">
    <text evidence="3">The sequence shown here is derived from an EMBL/GenBank/DDBJ whole genome shotgun (WGS) entry which is preliminary data.</text>
</comment>
<evidence type="ECO:0000256" key="1">
    <source>
        <dbReference type="SAM" id="MobiDB-lite"/>
    </source>
</evidence>
<evidence type="ECO:0000313" key="4">
    <source>
        <dbReference type="Proteomes" id="UP000075260"/>
    </source>
</evidence>
<dbReference type="OrthoDB" id="9761650at2"/>
<organism evidence="3 4">
    <name type="scientific">Sorangium cellulosum</name>
    <name type="common">Polyangium cellulosum</name>
    <dbReference type="NCBI Taxonomy" id="56"/>
    <lineage>
        <taxon>Bacteria</taxon>
        <taxon>Pseudomonadati</taxon>
        <taxon>Myxococcota</taxon>
        <taxon>Polyangia</taxon>
        <taxon>Polyangiales</taxon>
        <taxon>Polyangiaceae</taxon>
        <taxon>Sorangium</taxon>
    </lineage>
</organism>
<evidence type="ECO:0000259" key="2">
    <source>
        <dbReference type="Pfam" id="PF09967"/>
    </source>
</evidence>
<name>A0A150QR85_SORCE</name>
<dbReference type="PANTHER" id="PTHR38730">
    <property type="entry name" value="SLL7028 PROTEIN"/>
    <property type="match status" value="1"/>
</dbReference>
<feature type="region of interest" description="Disordered" evidence="1">
    <location>
        <begin position="1"/>
        <end position="30"/>
    </location>
</feature>
<feature type="domain" description="VWA-like" evidence="2">
    <location>
        <begin position="311"/>
        <end position="427"/>
    </location>
</feature>
<proteinExistence type="predicted"/>
<dbReference type="EMBL" id="JEMA01000415">
    <property type="protein sequence ID" value="KYF70186.1"/>
    <property type="molecule type" value="Genomic_DNA"/>
</dbReference>
<dbReference type="Proteomes" id="UP000075260">
    <property type="component" value="Unassembled WGS sequence"/>
</dbReference>
<protein>
    <recommendedName>
        <fullName evidence="2">VWA-like domain-containing protein</fullName>
    </recommendedName>
</protein>
<reference evidence="3 4" key="1">
    <citation type="submission" date="2014-02" db="EMBL/GenBank/DDBJ databases">
        <title>The small core and large imbalanced accessory genome model reveals a collaborative survival strategy of Sorangium cellulosum strains in nature.</title>
        <authorList>
            <person name="Han K."/>
            <person name="Peng R."/>
            <person name="Blom J."/>
            <person name="Li Y.-Z."/>
        </authorList>
    </citation>
    <scope>NUCLEOTIDE SEQUENCE [LARGE SCALE GENOMIC DNA]</scope>
    <source>
        <strain evidence="3 4">So0008-312</strain>
    </source>
</reference>
<dbReference type="RefSeq" id="WP_061607798.1">
    <property type="nucleotide sequence ID" value="NZ_JEMA01000415.1"/>
</dbReference>
<dbReference type="AlphaFoldDB" id="A0A150QR85"/>
<accession>A0A150QR85</accession>
<dbReference type="InterPro" id="IPR018698">
    <property type="entry name" value="VWA-like_dom"/>
</dbReference>
<sequence length="434" mass="47542">MRGSGRDAAKPGGGDPGPGTAKPAPETAGRGEVPEDALAAWLDAFVRDPGFLERYPCYAAILARLAPVADPSVKRMAVSMFEGRFFLHVNVESFMNEPVFLRGVLLHEVHHVALGHLCHPKFAGADEPELMDLALEMSANEYIEEPLPDPIRWQPYAAIGLRGGQSTLERYDLLVDAAREGKLPQRGGEAVDDHRVLRRPSREPGAVEQTRQLLLRAAEEASALAGDGDPVDVPGLLLAGKTPGRLIEELTDVLGPRAHPLDWKTALRMFVARERAPVHTYARPNRRFPGRIGEVPGRTYAPRAIARPSVLVAIDTSMSMRREELEEIARQLQAMSEVARITVAECDTEVTRVYAFEGRLGDVAGRGGTDLRPVFAPEFLAARRVSGVIYFTDGAGPTPPAPPPLPVLWILTKPLEFACPWGERAWLERKPRRG</sequence>
<dbReference type="Pfam" id="PF09967">
    <property type="entry name" value="DUF2201"/>
    <property type="match status" value="1"/>
</dbReference>